<reference evidence="3" key="1">
    <citation type="submission" date="2024-06" db="EMBL/GenBank/DDBJ databases">
        <title>Biodegradation of dimethachlon by Arthrobacter sp. K5: mechanistic insights and ecological implications.</title>
        <authorList>
            <person name="Hu S."/>
            <person name="Lu P."/>
        </authorList>
    </citation>
    <scope>NUCLEOTIDE SEQUENCE</scope>
    <source>
        <strain evidence="3">K5</strain>
    </source>
</reference>
<gene>
    <name evidence="3" type="ORF">ABRP34_13040</name>
</gene>
<protein>
    <submittedName>
        <fullName evidence="3">GerMN domain-containing protein</fullName>
    </submittedName>
</protein>
<feature type="compositionally biased region" description="Low complexity" evidence="1">
    <location>
        <begin position="51"/>
        <end position="62"/>
    </location>
</feature>
<feature type="region of interest" description="Disordered" evidence="1">
    <location>
        <begin position="1"/>
        <end position="130"/>
    </location>
</feature>
<feature type="domain" description="GerMN" evidence="2">
    <location>
        <begin position="175"/>
        <end position="264"/>
    </location>
</feature>
<evidence type="ECO:0000313" key="3">
    <source>
        <dbReference type="EMBL" id="XCH09777.1"/>
    </source>
</evidence>
<dbReference type="Pfam" id="PF10646">
    <property type="entry name" value="Germane"/>
    <property type="match status" value="1"/>
</dbReference>
<evidence type="ECO:0000259" key="2">
    <source>
        <dbReference type="SMART" id="SM00909"/>
    </source>
</evidence>
<accession>A0AAU8EM20</accession>
<dbReference type="SMART" id="SM00909">
    <property type="entry name" value="Germane"/>
    <property type="match status" value="1"/>
</dbReference>
<dbReference type="AlphaFoldDB" id="A0AAU8EM20"/>
<evidence type="ECO:0000256" key="1">
    <source>
        <dbReference type="SAM" id="MobiDB-lite"/>
    </source>
</evidence>
<dbReference type="RefSeq" id="WP_353710501.1">
    <property type="nucleotide sequence ID" value="NZ_CP159279.1"/>
</dbReference>
<sequence length="267" mass="24713">MNPPGEAGSPAASGSGPGPALGASGQGAGQGTAGQGTTGHGTGAGVSEPVPSAGLAPPSAGSNPGGPTAGEPAGVGPDTQAQLPGESGDQPAPASGAAAGPASPGPTTGPNAPGSMSPGSMSPGAGPGAASGAASAGTAVYYVAIDDGGRSGVRFGCNDSLVAVRNADSAISEPLQAAMSRLLSGPGAPPASGLYNALSASSLQYVSGYLDGTTVVVNLTGAVQPGGVCDLPRIEAQLTHTAVTAVGAVRAEIYVSGVPLADVLGLS</sequence>
<feature type="compositionally biased region" description="Gly residues" evidence="1">
    <location>
        <begin position="15"/>
        <end position="44"/>
    </location>
</feature>
<dbReference type="InterPro" id="IPR019606">
    <property type="entry name" value="GerMN"/>
</dbReference>
<proteinExistence type="predicted"/>
<organism evidence="3">
    <name type="scientific">Arthrobacter sp. K5</name>
    <dbReference type="NCBI Taxonomy" id="2839623"/>
    <lineage>
        <taxon>Bacteria</taxon>
        <taxon>Bacillati</taxon>
        <taxon>Actinomycetota</taxon>
        <taxon>Actinomycetes</taxon>
        <taxon>Micrococcales</taxon>
        <taxon>Micrococcaceae</taxon>
        <taxon>Arthrobacter</taxon>
    </lineage>
</organism>
<name>A0AAU8EM20_9MICC</name>
<feature type="compositionally biased region" description="Low complexity" evidence="1">
    <location>
        <begin position="1"/>
        <end position="14"/>
    </location>
</feature>
<feature type="compositionally biased region" description="Low complexity" evidence="1">
    <location>
        <begin position="91"/>
        <end position="130"/>
    </location>
</feature>
<dbReference type="EMBL" id="CP159279">
    <property type="protein sequence ID" value="XCH09777.1"/>
    <property type="molecule type" value="Genomic_DNA"/>
</dbReference>